<dbReference type="GO" id="GO:0006013">
    <property type="term" value="P:mannose metabolic process"/>
    <property type="evidence" value="ECO:0007669"/>
    <property type="project" value="InterPro"/>
</dbReference>
<dbReference type="Pfam" id="PF09261">
    <property type="entry name" value="Alpha-mann_mid"/>
    <property type="match status" value="1"/>
</dbReference>
<evidence type="ECO:0000256" key="9">
    <source>
        <dbReference type="ARBA" id="ARBA00066412"/>
    </source>
</evidence>
<dbReference type="SUPFAM" id="SSF88688">
    <property type="entry name" value="Families 57/38 glycoside transferase middle domain"/>
    <property type="match status" value="1"/>
</dbReference>
<proteinExistence type="inferred from homology"/>
<dbReference type="InterPro" id="IPR011013">
    <property type="entry name" value="Gal_mutarotase_sf_dom"/>
</dbReference>
<evidence type="ECO:0000259" key="13">
    <source>
        <dbReference type="SMART" id="SM00872"/>
    </source>
</evidence>
<evidence type="ECO:0000313" key="15">
    <source>
        <dbReference type="Proteomes" id="UP000230066"/>
    </source>
</evidence>
<reference evidence="14" key="1">
    <citation type="submission" date="2019-03" db="EMBL/GenBank/DDBJ databases">
        <title>Improved annotation for the trematode Fasciola hepatica.</title>
        <authorList>
            <person name="Choi Y.-J."/>
            <person name="Martin J."/>
            <person name="Mitreva M."/>
        </authorList>
    </citation>
    <scope>NUCLEOTIDE SEQUENCE [LARGE SCALE GENOMIC DNA]</scope>
</reference>
<evidence type="ECO:0000256" key="6">
    <source>
        <dbReference type="ARBA" id="ARBA00023157"/>
    </source>
</evidence>
<dbReference type="FunFam" id="1.20.1270.50:FF:000001">
    <property type="entry name" value="Alpha-mannosidase"/>
    <property type="match status" value="1"/>
</dbReference>
<feature type="signal peptide" evidence="12">
    <location>
        <begin position="1"/>
        <end position="17"/>
    </location>
</feature>
<dbReference type="PANTHER" id="PTHR11607">
    <property type="entry name" value="ALPHA-MANNOSIDASE"/>
    <property type="match status" value="1"/>
</dbReference>
<comment type="catalytic activity">
    <reaction evidence="11">
        <text>N(4)-{beta-D-GlcNAc-(1-&gt;2)-alpha-D-Man-(1-&gt;3)-[alpha-D-Man-(1-&gt;3)-[alpha-D-Man-(1-&gt;6)]-alpha-D-Man-(1-&gt;6)]-beta-D-Man-(1-&gt;4)-beta-D-GlcNAc-(1-&gt;4)-beta-D-GlcNAc}-L-asparaginyl-[protein] + 2 H2O = 2 alpha-D-mannopyranose + an N(4)-{beta-D-GlcNAc-(1-&gt;2)-alpha-D-Man-(1-&gt;3)-[alpha-D-Man-(1-&gt;6)]-beta-D-Man-(1-&gt;4)-beta-D-GlcNAc-(1-&gt;4)-beta-D-GlcNAc}-L-asparaginyl-[protein]</text>
        <dbReference type="Rhea" id="RHEA:56052"/>
        <dbReference type="Rhea" id="RHEA-COMP:14368"/>
        <dbReference type="Rhea" id="RHEA-COMP:14369"/>
        <dbReference type="ChEBI" id="CHEBI:15377"/>
        <dbReference type="ChEBI" id="CHEBI:28729"/>
        <dbReference type="ChEBI" id="CHEBI:60615"/>
        <dbReference type="ChEBI" id="CHEBI:60625"/>
        <dbReference type="EC" id="3.2.1.114"/>
    </reaction>
</comment>
<sequence>IFLCFVINLVLCRTALLVDQYRKKATLYNQPGVLLVPLGDDFRYLSTTEWELQLENYNRIIQHLNEHPEYRVKLRFATLSEYFEAFYRRHGHKPRAATQSSVSPMLLNLTLFTGDLFTYADRDHDYWSGFFTSRPVEKFLTRTLESELRSSELLYTYARHLIQRLPDSSLNETVHLLDDRITLARRALGLFQHHDGVTGTAKSHVVADYNRRLRSALNDCRLISAVSSAALLLALPSPAADPTKRAVNPQQVINTIREVHRLPKESQGVATIISMEDLYFREAAPVPYRIKIETTHESIPIVIFNPLLQPRITTVTVELIGVYEHFNVKFAPHVSESMENPITMQIESPDSDAGQQTRLRIGPVHLAPLSLSQLVIEHSETHSERSVIVSYEPPVRTQSSNLIWLNSDSIGLGFDAHTGLLRYLIDSRLNVVLNVTIDFLIYQTNDKAESRSGAYLFIPNSPGRVMELPNKPKVRITRGPLVQEIILYTPLVQHSVRLYKYPSNVIEIENTVSLGKFHPQNVELVMRIQSNVSNSDRTFFTDSNCFQFVRRHYYDKIPFQGNLYPMSCGVYIQSDSLADRPWVTRLHLFSTYSHGVTSPIPGALYVWLDRRTTDNDNRGLFEPLNGAWIARSNFRLFVETVLPAQKKATPLLSTEAHAVVNDLIRPIQRFLVGHNISSFMARTVHLMPNFTMPKDYDLVSLKTFHHNTELFKTFSDYYGAQIGMLLRRLPVGFGEQTPHEISVAQMFSRLNRTRAVRTPLTLIPEMSSVRSLQGRLPTVTVKPMELEAYLLTV</sequence>
<evidence type="ECO:0000256" key="10">
    <source>
        <dbReference type="ARBA" id="ARBA00083602"/>
    </source>
</evidence>
<evidence type="ECO:0000256" key="7">
    <source>
        <dbReference type="ARBA" id="ARBA00023295"/>
    </source>
</evidence>
<evidence type="ECO:0000256" key="3">
    <source>
        <dbReference type="ARBA" id="ARBA00022723"/>
    </source>
</evidence>
<dbReference type="AlphaFoldDB" id="A0A4E0RGG2"/>
<dbReference type="GO" id="GO:0004572">
    <property type="term" value="F:mannosyl-oligosaccharide 1,3-1,6-alpha-mannosidase activity"/>
    <property type="evidence" value="ECO:0007669"/>
    <property type="project" value="UniProtKB-EC"/>
</dbReference>
<feature type="non-terminal residue" evidence="14">
    <location>
        <position position="1"/>
    </location>
</feature>
<evidence type="ECO:0000256" key="8">
    <source>
        <dbReference type="ARBA" id="ARBA00059516"/>
    </source>
</evidence>
<evidence type="ECO:0000256" key="1">
    <source>
        <dbReference type="ARBA" id="ARBA00001947"/>
    </source>
</evidence>
<keyword evidence="5" id="KW-0862">Zinc</keyword>
<keyword evidence="4" id="KW-0378">Hydrolase</keyword>
<evidence type="ECO:0000256" key="11">
    <source>
        <dbReference type="ARBA" id="ARBA00093232"/>
    </source>
</evidence>
<dbReference type="Pfam" id="PF07748">
    <property type="entry name" value="Glyco_hydro_38C"/>
    <property type="match status" value="1"/>
</dbReference>
<dbReference type="PANTHER" id="PTHR11607:SF3">
    <property type="entry name" value="LYSOSOMAL ALPHA-MANNOSIDASE"/>
    <property type="match status" value="1"/>
</dbReference>
<dbReference type="Gene3D" id="2.70.98.30">
    <property type="entry name" value="Golgi alpha-mannosidase II, domain 4"/>
    <property type="match status" value="1"/>
</dbReference>
<dbReference type="InterPro" id="IPR027291">
    <property type="entry name" value="Glyco_hydro_38_N_sf"/>
</dbReference>
<dbReference type="SUPFAM" id="SSF88713">
    <property type="entry name" value="Glycoside hydrolase/deacetylase"/>
    <property type="match status" value="1"/>
</dbReference>
<dbReference type="Gene3D" id="3.20.110.10">
    <property type="entry name" value="Glycoside hydrolase 38, N terminal domain"/>
    <property type="match status" value="1"/>
</dbReference>
<dbReference type="SMART" id="SM00872">
    <property type="entry name" value="Alpha-mann_mid"/>
    <property type="match status" value="1"/>
</dbReference>
<dbReference type="GO" id="GO:0046872">
    <property type="term" value="F:metal ion binding"/>
    <property type="evidence" value="ECO:0007669"/>
    <property type="project" value="UniProtKB-KW"/>
</dbReference>
<feature type="chain" id="PRO_5020031390" description="mannosyl-oligosaccharide 1,3-1,6-alpha-mannosidase" evidence="12">
    <location>
        <begin position="18"/>
        <end position="793"/>
    </location>
</feature>
<dbReference type="InterPro" id="IPR050843">
    <property type="entry name" value="Glycosyl_Hydrlase_38"/>
</dbReference>
<name>A0A4E0RGG2_FASHE</name>
<dbReference type="EC" id="3.2.1.114" evidence="9"/>
<evidence type="ECO:0000256" key="4">
    <source>
        <dbReference type="ARBA" id="ARBA00022801"/>
    </source>
</evidence>
<evidence type="ECO:0000256" key="12">
    <source>
        <dbReference type="SAM" id="SignalP"/>
    </source>
</evidence>
<dbReference type="InterPro" id="IPR011330">
    <property type="entry name" value="Glyco_hydro/deAcase_b/a-brl"/>
</dbReference>
<comment type="caution">
    <text evidence="14">The sequence shown here is derived from an EMBL/GenBank/DDBJ whole genome shotgun (WGS) entry which is preliminary data.</text>
</comment>
<dbReference type="GO" id="GO:0006491">
    <property type="term" value="P:N-glycan processing"/>
    <property type="evidence" value="ECO:0007669"/>
    <property type="project" value="TreeGrafter"/>
</dbReference>
<keyword evidence="15" id="KW-1185">Reference proteome</keyword>
<dbReference type="InterPro" id="IPR028995">
    <property type="entry name" value="Glyco_hydro_57/38_cen_sf"/>
</dbReference>
<protein>
    <recommendedName>
        <fullName evidence="9">mannosyl-oligosaccharide 1,3-1,6-alpha-mannosidase</fullName>
        <ecNumber evidence="9">3.2.1.114</ecNumber>
    </recommendedName>
    <alternativeName>
        <fullName evidence="10">Mannosyl-oligosaccharide 1,3-1,6-alpha-mannosidase</fullName>
    </alternativeName>
</protein>
<dbReference type="Gene3D" id="1.20.1270.50">
    <property type="entry name" value="Glycoside hydrolase family 38, central domain"/>
    <property type="match status" value="1"/>
</dbReference>
<evidence type="ECO:0000256" key="5">
    <source>
        <dbReference type="ARBA" id="ARBA00022833"/>
    </source>
</evidence>
<dbReference type="InterPro" id="IPR011682">
    <property type="entry name" value="Glyco_hydro_38_C"/>
</dbReference>
<dbReference type="Proteomes" id="UP000230066">
    <property type="component" value="Unassembled WGS sequence"/>
</dbReference>
<evidence type="ECO:0000313" key="14">
    <source>
        <dbReference type="EMBL" id="THD25244.1"/>
    </source>
</evidence>
<accession>A0A4E0RGG2</accession>
<dbReference type="GO" id="GO:0030246">
    <property type="term" value="F:carbohydrate binding"/>
    <property type="evidence" value="ECO:0007669"/>
    <property type="project" value="InterPro"/>
</dbReference>
<keyword evidence="7" id="KW-0326">Glycosidase</keyword>
<comment type="function">
    <text evidence="8">Catalyzes the first committed step in the biosynthesis of complex N-glycans. It controls conversion of high mannose to complex N-glycans; the final hydrolytic step in the N-glycan maturation pathway.</text>
</comment>
<keyword evidence="6" id="KW-1015">Disulfide bond</keyword>
<keyword evidence="12" id="KW-0732">Signal</keyword>
<dbReference type="EMBL" id="JXXN02001225">
    <property type="protein sequence ID" value="THD25244.1"/>
    <property type="molecule type" value="Genomic_DNA"/>
</dbReference>
<dbReference type="InterPro" id="IPR015341">
    <property type="entry name" value="Glyco_hydro_38_cen"/>
</dbReference>
<keyword evidence="3" id="KW-0479">Metal-binding</keyword>
<comment type="cofactor">
    <cofactor evidence="1">
        <name>Zn(2+)</name>
        <dbReference type="ChEBI" id="CHEBI:29105"/>
    </cofactor>
</comment>
<comment type="similarity">
    <text evidence="2">Belongs to the glycosyl hydrolase 38 family.</text>
</comment>
<dbReference type="InterPro" id="IPR037094">
    <property type="entry name" value="Glyco_hydro_38_cen_sf"/>
</dbReference>
<gene>
    <name evidence="14" type="ORF">D915_004109</name>
</gene>
<dbReference type="GO" id="GO:0000139">
    <property type="term" value="C:Golgi membrane"/>
    <property type="evidence" value="ECO:0007669"/>
    <property type="project" value="TreeGrafter"/>
</dbReference>
<feature type="domain" description="Glycoside hydrolase family 38 central" evidence="13">
    <location>
        <begin position="125"/>
        <end position="213"/>
    </location>
</feature>
<organism evidence="14 15">
    <name type="scientific">Fasciola hepatica</name>
    <name type="common">Liver fluke</name>
    <dbReference type="NCBI Taxonomy" id="6192"/>
    <lineage>
        <taxon>Eukaryota</taxon>
        <taxon>Metazoa</taxon>
        <taxon>Spiralia</taxon>
        <taxon>Lophotrochozoa</taxon>
        <taxon>Platyhelminthes</taxon>
        <taxon>Trematoda</taxon>
        <taxon>Digenea</taxon>
        <taxon>Plagiorchiida</taxon>
        <taxon>Echinostomata</taxon>
        <taxon>Echinostomatoidea</taxon>
        <taxon>Fasciolidae</taxon>
        <taxon>Fasciola</taxon>
    </lineage>
</organism>
<dbReference type="SUPFAM" id="SSF74650">
    <property type="entry name" value="Galactose mutarotase-like"/>
    <property type="match status" value="1"/>
</dbReference>
<evidence type="ECO:0000256" key="2">
    <source>
        <dbReference type="ARBA" id="ARBA00009792"/>
    </source>
</evidence>